<dbReference type="Proteomes" id="UP001519344">
    <property type="component" value="Unassembled WGS sequence"/>
</dbReference>
<proteinExistence type="inferred from homology"/>
<dbReference type="InterPro" id="IPR015590">
    <property type="entry name" value="Aldehyde_DH_dom"/>
</dbReference>
<dbReference type="Gene3D" id="3.40.605.10">
    <property type="entry name" value="Aldehyde Dehydrogenase, Chain A, domain 1"/>
    <property type="match status" value="1"/>
</dbReference>
<feature type="domain" description="Aldehyde dehydrogenase" evidence="3">
    <location>
        <begin position="27"/>
        <end position="87"/>
    </location>
</feature>
<evidence type="ECO:0000256" key="1">
    <source>
        <dbReference type="ARBA" id="ARBA00009986"/>
    </source>
</evidence>
<comment type="similarity">
    <text evidence="1">Belongs to the aldehyde dehydrogenase family.</text>
</comment>
<evidence type="ECO:0000259" key="3">
    <source>
        <dbReference type="Pfam" id="PF00171"/>
    </source>
</evidence>
<keyword evidence="5" id="KW-1185">Reference proteome</keyword>
<sequence length="87" mass="9742">MTMESPKLEWAKEWLKTTKRLYIGGEWTDSSNDRTIDAINPATGQVLGSIQEATKENVDQAVTAAQNAFKKGAWPSMGRKERANVMR</sequence>
<dbReference type="Pfam" id="PF00171">
    <property type="entry name" value="Aldedh"/>
    <property type="match status" value="1"/>
</dbReference>
<dbReference type="PANTHER" id="PTHR42804">
    <property type="entry name" value="ALDEHYDE DEHYDROGENASE"/>
    <property type="match status" value="1"/>
</dbReference>
<evidence type="ECO:0000313" key="5">
    <source>
        <dbReference type="Proteomes" id="UP001519344"/>
    </source>
</evidence>
<keyword evidence="2" id="KW-0560">Oxidoreductase</keyword>
<dbReference type="EMBL" id="JAGGKV010000038">
    <property type="protein sequence ID" value="MBP1967639.1"/>
    <property type="molecule type" value="Genomic_DNA"/>
</dbReference>
<reference evidence="4 5" key="1">
    <citation type="submission" date="2021-03" db="EMBL/GenBank/DDBJ databases">
        <title>Genomic Encyclopedia of Type Strains, Phase IV (KMG-IV): sequencing the most valuable type-strain genomes for metagenomic binning, comparative biology and taxonomic classification.</title>
        <authorList>
            <person name="Goeker M."/>
        </authorList>
    </citation>
    <scope>NUCLEOTIDE SEQUENCE [LARGE SCALE GENOMIC DNA]</scope>
    <source>
        <strain evidence="4 5">DSM 24950</strain>
    </source>
</reference>
<evidence type="ECO:0000313" key="4">
    <source>
        <dbReference type="EMBL" id="MBP1967639.1"/>
    </source>
</evidence>
<dbReference type="PANTHER" id="PTHR42804:SF1">
    <property type="entry name" value="ALDEHYDE DEHYDROGENASE-RELATED"/>
    <property type="match status" value="1"/>
</dbReference>
<dbReference type="InterPro" id="IPR016161">
    <property type="entry name" value="Ald_DH/histidinol_DH"/>
</dbReference>
<gene>
    <name evidence="4" type="ORF">J2Z65_006911</name>
</gene>
<protein>
    <submittedName>
        <fullName evidence="4">Acyl-CoA reductase-like NAD-dependent aldehyde dehydrogenase</fullName>
    </submittedName>
</protein>
<dbReference type="InterPro" id="IPR016162">
    <property type="entry name" value="Ald_DH_N"/>
</dbReference>
<organism evidence="4 5">
    <name type="scientific">Paenibacillus aceris</name>
    <dbReference type="NCBI Taxonomy" id="869555"/>
    <lineage>
        <taxon>Bacteria</taxon>
        <taxon>Bacillati</taxon>
        <taxon>Bacillota</taxon>
        <taxon>Bacilli</taxon>
        <taxon>Bacillales</taxon>
        <taxon>Paenibacillaceae</taxon>
        <taxon>Paenibacillus</taxon>
    </lineage>
</organism>
<name>A0ABS4I9N9_9BACL</name>
<accession>A0ABS4I9N9</accession>
<dbReference type="SUPFAM" id="SSF53720">
    <property type="entry name" value="ALDH-like"/>
    <property type="match status" value="1"/>
</dbReference>
<comment type="caution">
    <text evidence="4">The sequence shown here is derived from an EMBL/GenBank/DDBJ whole genome shotgun (WGS) entry which is preliminary data.</text>
</comment>
<evidence type="ECO:0000256" key="2">
    <source>
        <dbReference type="ARBA" id="ARBA00023002"/>
    </source>
</evidence>